<organism evidence="2 3">
    <name type="scientific">Datura stramonium</name>
    <name type="common">Jimsonweed</name>
    <name type="synonym">Common thornapple</name>
    <dbReference type="NCBI Taxonomy" id="4076"/>
    <lineage>
        <taxon>Eukaryota</taxon>
        <taxon>Viridiplantae</taxon>
        <taxon>Streptophyta</taxon>
        <taxon>Embryophyta</taxon>
        <taxon>Tracheophyta</taxon>
        <taxon>Spermatophyta</taxon>
        <taxon>Magnoliopsida</taxon>
        <taxon>eudicotyledons</taxon>
        <taxon>Gunneridae</taxon>
        <taxon>Pentapetalae</taxon>
        <taxon>asterids</taxon>
        <taxon>lamiids</taxon>
        <taxon>Solanales</taxon>
        <taxon>Solanaceae</taxon>
        <taxon>Solanoideae</taxon>
        <taxon>Datureae</taxon>
        <taxon>Datura</taxon>
    </lineage>
</organism>
<sequence>MGASKPLFLLTFGVIVCFQRELASLVTKRDLIGCVEVAELVNVCWLDIRGKIDTARLARKTSFGVYLVFKLGDNHRELEKATASVRFVKEKAEGTDEEGYTVFISKAKREEGERGRFPHHRSDGWMEIKLGEFFNNFGEDGEVEMRLMENKNPNWKCGLIVKGIDIRPN</sequence>
<accession>A0ABS8V3K5</accession>
<evidence type="ECO:0000256" key="1">
    <source>
        <dbReference type="SAM" id="SignalP"/>
    </source>
</evidence>
<comment type="caution">
    <text evidence="2">The sequence shown here is derived from an EMBL/GenBank/DDBJ whole genome shotgun (WGS) entry which is preliminary data.</text>
</comment>
<dbReference type="InterPro" id="IPR025886">
    <property type="entry name" value="PP2-like"/>
</dbReference>
<dbReference type="PANTHER" id="PTHR32278">
    <property type="entry name" value="F-BOX DOMAIN-CONTAINING PROTEIN"/>
    <property type="match status" value="1"/>
</dbReference>
<dbReference type="Proteomes" id="UP000823775">
    <property type="component" value="Unassembled WGS sequence"/>
</dbReference>
<dbReference type="PANTHER" id="PTHR32278:SF85">
    <property type="entry name" value="F-BOX PROTEIN PP2-B11-LIKE"/>
    <property type="match status" value="1"/>
</dbReference>
<name>A0ABS8V3K5_DATST</name>
<feature type="chain" id="PRO_5045877298" evidence="1">
    <location>
        <begin position="24"/>
        <end position="169"/>
    </location>
</feature>
<reference evidence="2 3" key="1">
    <citation type="journal article" date="2021" name="BMC Genomics">
        <title>Datura genome reveals duplications of psychoactive alkaloid biosynthetic genes and high mutation rate following tissue culture.</title>
        <authorList>
            <person name="Rajewski A."/>
            <person name="Carter-House D."/>
            <person name="Stajich J."/>
            <person name="Litt A."/>
        </authorList>
    </citation>
    <scope>NUCLEOTIDE SEQUENCE [LARGE SCALE GENOMIC DNA]</scope>
    <source>
        <strain evidence="2">AR-01</strain>
    </source>
</reference>
<gene>
    <name evidence="2" type="ORF">HAX54_028162</name>
</gene>
<keyword evidence="1" id="KW-0732">Signal</keyword>
<keyword evidence="3" id="KW-1185">Reference proteome</keyword>
<feature type="signal peptide" evidence="1">
    <location>
        <begin position="1"/>
        <end position="23"/>
    </location>
</feature>
<protein>
    <submittedName>
        <fullName evidence="2">Uncharacterized protein</fullName>
    </submittedName>
</protein>
<proteinExistence type="predicted"/>
<dbReference type="Pfam" id="PF14299">
    <property type="entry name" value="PP2"/>
    <property type="match status" value="1"/>
</dbReference>
<dbReference type="EMBL" id="JACEIK010003447">
    <property type="protein sequence ID" value="MCD9641735.1"/>
    <property type="molecule type" value="Genomic_DNA"/>
</dbReference>
<evidence type="ECO:0000313" key="3">
    <source>
        <dbReference type="Proteomes" id="UP000823775"/>
    </source>
</evidence>
<evidence type="ECO:0000313" key="2">
    <source>
        <dbReference type="EMBL" id="MCD9641735.1"/>
    </source>
</evidence>